<feature type="signal peptide" evidence="2">
    <location>
        <begin position="1"/>
        <end position="25"/>
    </location>
</feature>
<evidence type="ECO:0000313" key="4">
    <source>
        <dbReference type="Proteomes" id="UP001500037"/>
    </source>
</evidence>
<feature type="region of interest" description="Disordered" evidence="1">
    <location>
        <begin position="244"/>
        <end position="267"/>
    </location>
</feature>
<dbReference type="RefSeq" id="WP_344443301.1">
    <property type="nucleotide sequence ID" value="NZ_BAAALF010000074.1"/>
</dbReference>
<accession>A0ABN1WCZ5</accession>
<dbReference type="Proteomes" id="UP001500037">
    <property type="component" value="Unassembled WGS sequence"/>
</dbReference>
<name>A0ABN1WCZ5_9ACTN</name>
<evidence type="ECO:0008006" key="5">
    <source>
        <dbReference type="Google" id="ProtNLM"/>
    </source>
</evidence>
<feature type="chain" id="PRO_5046810659" description="GLTT repeat-containing protein" evidence="2">
    <location>
        <begin position="26"/>
        <end position="334"/>
    </location>
</feature>
<dbReference type="EMBL" id="BAAALF010000074">
    <property type="protein sequence ID" value="GAA1246252.1"/>
    <property type="molecule type" value="Genomic_DNA"/>
</dbReference>
<gene>
    <name evidence="3" type="ORF">GCM10009665_41430</name>
</gene>
<keyword evidence="4" id="KW-1185">Reference proteome</keyword>
<organism evidence="3 4">
    <name type="scientific">Kitasatospora nipponensis</name>
    <dbReference type="NCBI Taxonomy" id="258049"/>
    <lineage>
        <taxon>Bacteria</taxon>
        <taxon>Bacillati</taxon>
        <taxon>Actinomycetota</taxon>
        <taxon>Actinomycetes</taxon>
        <taxon>Kitasatosporales</taxon>
        <taxon>Streptomycetaceae</taxon>
        <taxon>Kitasatospora</taxon>
    </lineage>
</organism>
<keyword evidence="2" id="KW-0732">Signal</keyword>
<evidence type="ECO:0000256" key="1">
    <source>
        <dbReference type="SAM" id="MobiDB-lite"/>
    </source>
</evidence>
<protein>
    <recommendedName>
        <fullName evidence="5">GLTT repeat-containing protein</fullName>
    </recommendedName>
</protein>
<reference evidence="3 4" key="1">
    <citation type="journal article" date="2019" name="Int. J. Syst. Evol. Microbiol.">
        <title>The Global Catalogue of Microorganisms (GCM) 10K type strain sequencing project: providing services to taxonomists for standard genome sequencing and annotation.</title>
        <authorList>
            <consortium name="The Broad Institute Genomics Platform"/>
            <consortium name="The Broad Institute Genome Sequencing Center for Infectious Disease"/>
            <person name="Wu L."/>
            <person name="Ma J."/>
        </authorList>
    </citation>
    <scope>NUCLEOTIDE SEQUENCE [LARGE SCALE GENOMIC DNA]</scope>
    <source>
        <strain evidence="3 4">JCM 13004</strain>
    </source>
</reference>
<sequence>MSLPLSRRIAQAALLVAAGATPLVAAGAASADQLMPHNTDLASGISKLDGVTSASTLKGEAHQAGQALGITGAVLTGTALPAMADAAGHTAATALPQAGRVVDPLGDRSGSTTAATGTLTGATDRVADLLPTSTPLGGGLPASTTRSMPAAPGLPGLPGGLPNAMPGTPTVSGVDKVVNGDTLSDPVGATRQLAGQVPATGSLAKALPASDRLTGALPAADRLPEAVPASGDTLGSVPLVGQLAQSAPATHPRVGAGAGGDHLTQSLPGHGDFAHALTGTDLLHLQQLAGHSGESTHRLGGGLPDLGSGLPDLSTATSLLGGATGATQHLPSVS</sequence>
<evidence type="ECO:0000313" key="3">
    <source>
        <dbReference type="EMBL" id="GAA1246252.1"/>
    </source>
</evidence>
<comment type="caution">
    <text evidence="3">The sequence shown here is derived from an EMBL/GenBank/DDBJ whole genome shotgun (WGS) entry which is preliminary data.</text>
</comment>
<evidence type="ECO:0000256" key="2">
    <source>
        <dbReference type="SAM" id="SignalP"/>
    </source>
</evidence>
<proteinExistence type="predicted"/>